<feature type="transmembrane region" description="Helical" evidence="1">
    <location>
        <begin position="48"/>
        <end position="68"/>
    </location>
</feature>
<accession>A0ABV1JGZ4</accession>
<evidence type="ECO:0000256" key="1">
    <source>
        <dbReference type="SAM" id="Phobius"/>
    </source>
</evidence>
<comment type="caution">
    <text evidence="2">The sequence shown here is derived from an EMBL/GenBank/DDBJ whole genome shotgun (WGS) entry which is preliminary data.</text>
</comment>
<keyword evidence="1" id="KW-0812">Transmembrane</keyword>
<protein>
    <submittedName>
        <fullName evidence="2">Uncharacterized protein</fullName>
    </submittedName>
</protein>
<keyword evidence="1" id="KW-1133">Transmembrane helix</keyword>
<sequence>MEYDSSNRAARTPMPNRRPKALTVMRWVLVFAWAAIILAFGANLGVPVPFGNVFGFAVLAIALVNALWQHMPLASACVVAAVCAGFFGVGFEAFAFFGFGDAASPGDWLGGALGAAAGAAIGYPLIKKVDTFVSPKWE</sequence>
<feature type="transmembrane region" description="Helical" evidence="1">
    <location>
        <begin position="108"/>
        <end position="126"/>
    </location>
</feature>
<keyword evidence="1" id="KW-0472">Membrane</keyword>
<evidence type="ECO:0000313" key="3">
    <source>
        <dbReference type="Proteomes" id="UP001487305"/>
    </source>
</evidence>
<evidence type="ECO:0000313" key="2">
    <source>
        <dbReference type="EMBL" id="MEQ3364100.1"/>
    </source>
</evidence>
<dbReference type="EMBL" id="JBBNOP010000016">
    <property type="protein sequence ID" value="MEQ3364100.1"/>
    <property type="molecule type" value="Genomic_DNA"/>
</dbReference>
<feature type="transmembrane region" description="Helical" evidence="1">
    <location>
        <begin position="75"/>
        <end position="96"/>
    </location>
</feature>
<organism evidence="2 3">
    <name type="scientific">Raoultibacter massiliensis</name>
    <dbReference type="NCBI Taxonomy" id="1852371"/>
    <lineage>
        <taxon>Bacteria</taxon>
        <taxon>Bacillati</taxon>
        <taxon>Actinomycetota</taxon>
        <taxon>Coriobacteriia</taxon>
        <taxon>Eggerthellales</taxon>
        <taxon>Eggerthellaceae</taxon>
        <taxon>Raoultibacter</taxon>
    </lineage>
</organism>
<feature type="transmembrane region" description="Helical" evidence="1">
    <location>
        <begin position="21"/>
        <end position="42"/>
    </location>
</feature>
<dbReference type="RefSeq" id="WP_146007839.1">
    <property type="nucleotide sequence ID" value="NZ_JBBNOP010000016.1"/>
</dbReference>
<dbReference type="Proteomes" id="UP001487305">
    <property type="component" value="Unassembled WGS sequence"/>
</dbReference>
<name>A0ABV1JGZ4_9ACTN</name>
<gene>
    <name evidence="2" type="ORF">AAA083_14040</name>
</gene>
<keyword evidence="3" id="KW-1185">Reference proteome</keyword>
<reference evidence="2 3" key="1">
    <citation type="submission" date="2024-04" db="EMBL/GenBank/DDBJ databases">
        <title>Human intestinal bacterial collection.</title>
        <authorList>
            <person name="Pauvert C."/>
            <person name="Hitch T.C.A."/>
            <person name="Clavel T."/>
        </authorList>
    </citation>
    <scope>NUCLEOTIDE SEQUENCE [LARGE SCALE GENOMIC DNA]</scope>
    <source>
        <strain evidence="2 3">CLA-KB-H42</strain>
    </source>
</reference>
<proteinExistence type="predicted"/>